<dbReference type="Gene3D" id="3.40.720.10">
    <property type="entry name" value="Alkaline Phosphatase, subunit A"/>
    <property type="match status" value="1"/>
</dbReference>
<reference evidence="6 7" key="1">
    <citation type="submission" date="2020-08" db="EMBL/GenBank/DDBJ databases">
        <title>A Genomic Blueprint of the Chicken Gut Microbiome.</title>
        <authorList>
            <person name="Gilroy R."/>
            <person name="Ravi A."/>
            <person name="Getino M."/>
            <person name="Pursley I."/>
            <person name="Horton D.L."/>
            <person name="Alikhan N.-F."/>
            <person name="Baker D."/>
            <person name="Gharbi K."/>
            <person name="Hall N."/>
            <person name="Watson M."/>
            <person name="Adriaenssens E.M."/>
            <person name="Foster-Nyarko E."/>
            <person name="Jarju S."/>
            <person name="Secka A."/>
            <person name="Antonio M."/>
            <person name="Oren A."/>
            <person name="Chaudhuri R."/>
            <person name="La Ragione R.M."/>
            <person name="Hildebrand F."/>
            <person name="Pallen M.J."/>
        </authorList>
    </citation>
    <scope>NUCLEOTIDE SEQUENCE [LARGE SCALE GENOMIC DNA]</scope>
    <source>
        <strain evidence="6 7">Re1</strain>
    </source>
</reference>
<keyword evidence="7" id="KW-1185">Reference proteome</keyword>
<dbReference type="EMBL" id="JACSPX010000001">
    <property type="protein sequence ID" value="MBD8012041.1"/>
    <property type="molecule type" value="Genomic_DNA"/>
</dbReference>
<dbReference type="Pfam" id="PF00884">
    <property type="entry name" value="Sulfatase"/>
    <property type="match status" value="1"/>
</dbReference>
<evidence type="ECO:0000259" key="5">
    <source>
        <dbReference type="Pfam" id="PF00884"/>
    </source>
</evidence>
<keyword evidence="4" id="KW-0106">Calcium</keyword>
<evidence type="ECO:0000256" key="3">
    <source>
        <dbReference type="ARBA" id="ARBA00022801"/>
    </source>
</evidence>
<evidence type="ECO:0000313" key="7">
    <source>
        <dbReference type="Proteomes" id="UP000611521"/>
    </source>
</evidence>
<dbReference type="InterPro" id="IPR000917">
    <property type="entry name" value="Sulfatase_N"/>
</dbReference>
<dbReference type="SUPFAM" id="SSF53649">
    <property type="entry name" value="Alkaline phosphatase-like"/>
    <property type="match status" value="1"/>
</dbReference>
<dbReference type="InterPro" id="IPR024607">
    <property type="entry name" value="Sulfatase_CS"/>
</dbReference>
<comment type="caution">
    <text evidence="6">The sequence shown here is derived from an EMBL/GenBank/DDBJ whole genome shotgun (WGS) entry which is preliminary data.</text>
</comment>
<evidence type="ECO:0000256" key="4">
    <source>
        <dbReference type="ARBA" id="ARBA00022837"/>
    </source>
</evidence>
<dbReference type="InterPro" id="IPR017850">
    <property type="entry name" value="Alkaline_phosphatase_core_sf"/>
</dbReference>
<keyword evidence="2" id="KW-0479">Metal-binding</keyword>
<sequence length="481" mass="52176">MNRPNILLIVSDDHGHADRSAMGTPGVRTPVLDRLAAEGATCTDAYVTAPICSPSRAGLITGQYQQRWGGLWFDSAHIGDAPTIAERLRDAGYATGYFGKVHYGHETAADRGAPPHHGFDESFYGLAGQSMGRLHYLHHSDDAVAEYGEAAEAMGVQPFWSGEEPVEFDGFTTDEIADRAGAFIESRAGEQPFFAMVAFNAVHNFCWQLPDDELAARGLEKPDDWHPGAAEYLDWYDGAISPNLPDGRAFYLAQLELMDRAIGRLLDTLDAGGVAGDTIVVYLTDNGGSQCNYGDNGALRGTKYTLWEGGIRVPFLVRWPGVAAASTVVSEPVSALDLAATFAAAAGLEADPDGDGRDLRQVLAETTDAETPDAEMSDAETLADERHGDRELHWDCGWQWAVRRGDWKLLWVDGDSPTAEYVRAVEHTSTGEGLILTDLAGDPGERDNLASRRPRLVAQLTRAHERWRQRVGLPPAPTSGD</sequence>
<dbReference type="Gene3D" id="3.30.1120.10">
    <property type="match status" value="1"/>
</dbReference>
<comment type="similarity">
    <text evidence="1">Belongs to the sulfatase family.</text>
</comment>
<accession>A0ABR8W5F9</accession>
<proteinExistence type="inferred from homology"/>
<dbReference type="PANTHER" id="PTHR42693:SF53">
    <property type="entry name" value="ENDO-4-O-SULFATASE"/>
    <property type="match status" value="1"/>
</dbReference>
<protein>
    <submittedName>
        <fullName evidence="6">Sulfatase-like hydrolase/transferase</fullName>
    </submittedName>
</protein>
<dbReference type="PANTHER" id="PTHR42693">
    <property type="entry name" value="ARYLSULFATASE FAMILY MEMBER"/>
    <property type="match status" value="1"/>
</dbReference>
<dbReference type="RefSeq" id="WP_191712577.1">
    <property type="nucleotide sequence ID" value="NZ_JACSPX010000001.1"/>
</dbReference>
<gene>
    <name evidence="6" type="ORF">H9633_06980</name>
</gene>
<dbReference type="PROSITE" id="PS00523">
    <property type="entry name" value="SULFATASE_1"/>
    <property type="match status" value="1"/>
</dbReference>
<feature type="domain" description="Sulfatase N-terminal" evidence="5">
    <location>
        <begin position="4"/>
        <end position="347"/>
    </location>
</feature>
<dbReference type="InterPro" id="IPR050738">
    <property type="entry name" value="Sulfatase"/>
</dbReference>
<organism evidence="6 7">
    <name type="scientific">Microbacterium commune</name>
    <dbReference type="NCBI Taxonomy" id="2762219"/>
    <lineage>
        <taxon>Bacteria</taxon>
        <taxon>Bacillati</taxon>
        <taxon>Actinomycetota</taxon>
        <taxon>Actinomycetes</taxon>
        <taxon>Micrococcales</taxon>
        <taxon>Microbacteriaceae</taxon>
        <taxon>Microbacterium</taxon>
    </lineage>
</organism>
<keyword evidence="3" id="KW-0378">Hydrolase</keyword>
<dbReference type="Proteomes" id="UP000611521">
    <property type="component" value="Unassembled WGS sequence"/>
</dbReference>
<evidence type="ECO:0000256" key="1">
    <source>
        <dbReference type="ARBA" id="ARBA00008779"/>
    </source>
</evidence>
<evidence type="ECO:0000313" key="6">
    <source>
        <dbReference type="EMBL" id="MBD8012041.1"/>
    </source>
</evidence>
<evidence type="ECO:0000256" key="2">
    <source>
        <dbReference type="ARBA" id="ARBA00022723"/>
    </source>
</evidence>
<name>A0ABR8W5F9_9MICO</name>